<gene>
    <name evidence="2" type="primary">AKAP11_1</name>
    <name evidence="2" type="ORF">EYF80_010742</name>
</gene>
<comment type="caution">
    <text evidence="2">The sequence shown here is derived from an EMBL/GenBank/DDBJ whole genome shotgun (WGS) entry which is preliminary data.</text>
</comment>
<dbReference type="PANTHER" id="PTHR10226:SF3">
    <property type="entry name" value="A-KINASE ANCHOR PROTEIN 11"/>
    <property type="match status" value="1"/>
</dbReference>
<dbReference type="InterPro" id="IPR008382">
    <property type="entry name" value="SPHK1-interactor_AKAP_110"/>
</dbReference>
<reference evidence="2 3" key="1">
    <citation type="submission" date="2019-03" db="EMBL/GenBank/DDBJ databases">
        <title>First draft genome of Liparis tanakae, snailfish: a comprehensive survey of snailfish specific genes.</title>
        <authorList>
            <person name="Kim W."/>
            <person name="Song I."/>
            <person name="Jeong J.-H."/>
            <person name="Kim D."/>
            <person name="Kim S."/>
            <person name="Ryu S."/>
            <person name="Song J.Y."/>
            <person name="Lee S.K."/>
        </authorList>
    </citation>
    <scope>NUCLEOTIDE SEQUENCE [LARGE SCALE GENOMIC DNA]</scope>
    <source>
        <tissue evidence="2">Muscle</tissue>
    </source>
</reference>
<dbReference type="GO" id="GO:0005737">
    <property type="term" value="C:cytoplasm"/>
    <property type="evidence" value="ECO:0007669"/>
    <property type="project" value="TreeGrafter"/>
</dbReference>
<organism evidence="2 3">
    <name type="scientific">Liparis tanakae</name>
    <name type="common">Tanaka's snailfish</name>
    <dbReference type="NCBI Taxonomy" id="230148"/>
    <lineage>
        <taxon>Eukaryota</taxon>
        <taxon>Metazoa</taxon>
        <taxon>Chordata</taxon>
        <taxon>Craniata</taxon>
        <taxon>Vertebrata</taxon>
        <taxon>Euteleostomi</taxon>
        <taxon>Actinopterygii</taxon>
        <taxon>Neopterygii</taxon>
        <taxon>Teleostei</taxon>
        <taxon>Neoteleostei</taxon>
        <taxon>Acanthomorphata</taxon>
        <taxon>Eupercaria</taxon>
        <taxon>Perciformes</taxon>
        <taxon>Cottioidei</taxon>
        <taxon>Cottales</taxon>
        <taxon>Liparidae</taxon>
        <taxon>Liparis</taxon>
    </lineage>
</organism>
<keyword evidence="2" id="KW-0808">Transferase</keyword>
<sequence length="245" mass="27069">MIGREATESSVSQQLSVGDDSLGSWSNLSFEDEHPDDNSSFLHLSDSNGNSSSWSSLGLEGEACEERMSFSPSDRLASSCENGFRGSYDGIGTLRLVPGATGTRTTPPSRKHNEARRTLCVERTRASAPRAAALVVVNSDVREFGRGPQHATLDPQLRSMLQWVAASMADIPQIQLCADRELQQLPAVVQRLREKRWRAGELLHTLLRYCEEGQAHGHAQARDEAPQAGREPHRTPLFQWLLEHA</sequence>
<dbReference type="GO" id="GO:0016301">
    <property type="term" value="F:kinase activity"/>
    <property type="evidence" value="ECO:0007669"/>
    <property type="project" value="UniProtKB-KW"/>
</dbReference>
<proteinExistence type="predicted"/>
<dbReference type="GO" id="GO:0051018">
    <property type="term" value="F:protein kinase A binding"/>
    <property type="evidence" value="ECO:0007669"/>
    <property type="project" value="TreeGrafter"/>
</dbReference>
<dbReference type="GO" id="GO:0008104">
    <property type="term" value="P:intracellular protein localization"/>
    <property type="evidence" value="ECO:0007669"/>
    <property type="project" value="TreeGrafter"/>
</dbReference>
<evidence type="ECO:0000313" key="2">
    <source>
        <dbReference type="EMBL" id="TNN79063.1"/>
    </source>
</evidence>
<protein>
    <submittedName>
        <fullName evidence="2">A-kinase anchor protein 11</fullName>
    </submittedName>
</protein>
<evidence type="ECO:0000313" key="3">
    <source>
        <dbReference type="Proteomes" id="UP000314294"/>
    </source>
</evidence>
<feature type="region of interest" description="Disordered" evidence="1">
    <location>
        <begin position="95"/>
        <end position="115"/>
    </location>
</feature>
<dbReference type="PANTHER" id="PTHR10226">
    <property type="entry name" value="A KINASE ANCHOR PROTEIN"/>
    <property type="match status" value="1"/>
</dbReference>
<name>A0A4Z2IPF9_9TELE</name>
<dbReference type="AlphaFoldDB" id="A0A4Z2IPF9"/>
<evidence type="ECO:0000256" key="1">
    <source>
        <dbReference type="SAM" id="MobiDB-lite"/>
    </source>
</evidence>
<dbReference type="EMBL" id="SRLO01000068">
    <property type="protein sequence ID" value="TNN79063.1"/>
    <property type="molecule type" value="Genomic_DNA"/>
</dbReference>
<accession>A0A4Z2IPF9</accession>
<dbReference type="OrthoDB" id="6154436at2759"/>
<dbReference type="Proteomes" id="UP000314294">
    <property type="component" value="Unassembled WGS sequence"/>
</dbReference>
<keyword evidence="3" id="KW-1185">Reference proteome</keyword>
<keyword evidence="2" id="KW-0418">Kinase</keyword>
<feature type="region of interest" description="Disordered" evidence="1">
    <location>
        <begin position="1"/>
        <end position="44"/>
    </location>
</feature>